<dbReference type="Proteomes" id="UP000565628">
    <property type="component" value="Unassembled WGS sequence"/>
</dbReference>
<sequence length="626" mass="74042">MERLYDYGIDLWSCPIEHLIERYDYLKELSNRDLNDYIELFLIGQHLENGKYMVTESCDDNHNIESMKQDIRRQVGMFFNQLVYQYVVEEIKIVELSYLRFLVQALSNFKFFDKISEAEFKLLANDLPVIFLLENKQITKKFSNILTDVILENPMNAEILIQTVHLNNQRKISIPDDLTPKKRDDMFSDYIQSSEANPNYIKDIFSAKFTPPVDEYTKLCAKRAYDEKIEEHFLANSNTSQEFGYIIGIKEMDTQEIKKISRKGSITEIMYNERILLEALDYPSILQNFIYIFDLVDHEFRFSGIELKEESSSLMRVFQEPSLGEYPDGVIFKNKQSILIGSLGVYKKFLEKNNIFLEDVIVWFFSEYLVQTFDVSGFGIVVPSKDSSYYEKNSLFHSQLHRVVKEYYLYSTYGEIDNELLNRIATPAYEDLISLSSNKYLYLTNKRIIDINNFLFSDQITFAYPQSSMTRTFERVLSKKIRKSKLADWEKAIYNDLSSEGIWADKNDTIQFLNNKKIALLKDFFDNTCINRYWIPEEWGELLEDGSLNNKSEVWNRLSSKEESAYLNYYLTDKFSNSRSLRNKYAHGSTEDLDEEEHEHNYIVLLFLFILVVIKINEEFDYKYRN</sequence>
<proteinExistence type="predicted"/>
<reference evidence="1 2" key="1">
    <citation type="submission" date="2020-03" db="EMBL/GenBank/DDBJ databases">
        <title>Soil Listeria distribution.</title>
        <authorList>
            <person name="Liao J."/>
            <person name="Wiedmann M."/>
        </authorList>
    </citation>
    <scope>NUCLEOTIDE SEQUENCE [LARGE SCALE GENOMIC DNA]</scope>
    <source>
        <strain evidence="1 2">FSL L7-0039</strain>
    </source>
</reference>
<dbReference type="EMBL" id="JAASWV010000006">
    <property type="protein sequence ID" value="MBC2310395.1"/>
    <property type="molecule type" value="Genomic_DNA"/>
</dbReference>
<evidence type="ECO:0000313" key="2">
    <source>
        <dbReference type="Proteomes" id="UP000565628"/>
    </source>
</evidence>
<dbReference type="RefSeq" id="WP_185641751.1">
    <property type="nucleotide sequence ID" value="NZ_JAASWV010000006.1"/>
</dbReference>
<gene>
    <name evidence="1" type="ORF">HCJ81_05815</name>
</gene>
<accession>A0A7X0ZTT5</accession>
<protein>
    <submittedName>
        <fullName evidence="1">Uncharacterized protein</fullName>
    </submittedName>
</protein>
<name>A0A7X0ZTT5_9LIST</name>
<comment type="caution">
    <text evidence="1">The sequence shown here is derived from an EMBL/GenBank/DDBJ whole genome shotgun (WGS) entry which is preliminary data.</text>
</comment>
<dbReference type="AlphaFoldDB" id="A0A7X0ZTT5"/>
<evidence type="ECO:0000313" key="1">
    <source>
        <dbReference type="EMBL" id="MBC2310395.1"/>
    </source>
</evidence>
<organism evidence="1 2">
    <name type="scientific">Listeria booriae</name>
    <dbReference type="NCBI Taxonomy" id="1552123"/>
    <lineage>
        <taxon>Bacteria</taxon>
        <taxon>Bacillati</taxon>
        <taxon>Bacillota</taxon>
        <taxon>Bacilli</taxon>
        <taxon>Bacillales</taxon>
        <taxon>Listeriaceae</taxon>
        <taxon>Listeria</taxon>
    </lineage>
</organism>